<evidence type="ECO:0000256" key="8">
    <source>
        <dbReference type="ARBA" id="ARBA00022741"/>
    </source>
</evidence>
<dbReference type="Gene3D" id="3.10.20.70">
    <property type="entry name" value="Glutamine synthetase, N-terminal domain"/>
    <property type="match status" value="1"/>
</dbReference>
<comment type="subcellular location">
    <subcellularLocation>
        <location evidence="1">Cytoplasm</location>
    </subcellularLocation>
</comment>
<dbReference type="AlphaFoldDB" id="A0A9D1FGQ2"/>
<feature type="binding site" evidence="14">
    <location>
        <position position="203"/>
    </location>
    <ligand>
        <name>Mg(2+)</name>
        <dbReference type="ChEBI" id="CHEBI:18420"/>
        <label>1</label>
    </ligand>
</feature>
<keyword evidence="10 14" id="KW-0460">Magnesium</keyword>
<feature type="domain" description="GS catalytic" evidence="20">
    <location>
        <begin position="116"/>
        <end position="448"/>
    </location>
</feature>
<keyword evidence="7 14" id="KW-0479">Metal-binding</keyword>
<evidence type="ECO:0000256" key="3">
    <source>
        <dbReference type="ARBA" id="ARBA00012937"/>
    </source>
</evidence>
<dbReference type="InterPro" id="IPR027302">
    <property type="entry name" value="Gln_synth_N_conserv_site"/>
</dbReference>
<feature type="binding site" evidence="13">
    <location>
        <position position="323"/>
    </location>
    <ligand>
        <name>ATP</name>
        <dbReference type="ChEBI" id="CHEBI:30616"/>
    </ligand>
</feature>
<feature type="binding site" evidence="12">
    <location>
        <position position="323"/>
    </location>
    <ligand>
        <name>L-glutamate</name>
        <dbReference type="ChEBI" id="CHEBI:29985"/>
    </ligand>
</feature>
<dbReference type="InterPro" id="IPR027303">
    <property type="entry name" value="Gln_synth_gly_rich_site"/>
</dbReference>
<comment type="similarity">
    <text evidence="2 16 17">Belongs to the glutamine synthetase family.</text>
</comment>
<evidence type="ECO:0000259" key="20">
    <source>
        <dbReference type="PROSITE" id="PS51987"/>
    </source>
</evidence>
<dbReference type="GO" id="GO:0046872">
    <property type="term" value="F:metal ion binding"/>
    <property type="evidence" value="ECO:0007669"/>
    <property type="project" value="UniProtKB-KW"/>
</dbReference>
<dbReference type="PANTHER" id="PTHR43785">
    <property type="entry name" value="GAMMA-GLUTAMYLPUTRESCINE SYNTHETASE"/>
    <property type="match status" value="1"/>
</dbReference>
<proteinExistence type="inferred from homology"/>
<feature type="binding site" evidence="12">
    <location>
        <position position="342"/>
    </location>
    <ligand>
        <name>L-glutamate</name>
        <dbReference type="ChEBI" id="CHEBI:29985"/>
    </ligand>
</feature>
<feature type="binding site" evidence="14">
    <location>
        <position position="252"/>
    </location>
    <ligand>
        <name>Mg(2+)</name>
        <dbReference type="ChEBI" id="CHEBI:18420"/>
        <label>1</label>
    </ligand>
</feature>
<evidence type="ECO:0000256" key="13">
    <source>
        <dbReference type="PIRSR" id="PIRSR604809-2"/>
    </source>
</evidence>
<evidence type="ECO:0000256" key="4">
    <source>
        <dbReference type="ARBA" id="ARBA00021364"/>
    </source>
</evidence>
<feature type="binding site" evidence="12">
    <location>
        <begin position="247"/>
        <end position="248"/>
    </location>
    <ligand>
        <name>L-glutamate</name>
        <dbReference type="ChEBI" id="CHEBI:29985"/>
    </ligand>
</feature>
<reference evidence="21" key="1">
    <citation type="submission" date="2020-10" db="EMBL/GenBank/DDBJ databases">
        <authorList>
            <person name="Gilroy R."/>
        </authorList>
    </citation>
    <scope>NUCLEOTIDE SEQUENCE</scope>
    <source>
        <strain evidence="21">CHK152-2871</strain>
    </source>
</reference>
<feature type="binding site" evidence="12">
    <location>
        <position position="311"/>
    </location>
    <ligand>
        <name>L-glutamate</name>
        <dbReference type="ChEBI" id="CHEBI:29985"/>
    </ligand>
</feature>
<gene>
    <name evidence="21" type="primary">glnA</name>
    <name evidence="21" type="ORF">IAA86_00610</name>
</gene>
<evidence type="ECO:0000256" key="7">
    <source>
        <dbReference type="ARBA" id="ARBA00022723"/>
    </source>
</evidence>
<feature type="binding site" evidence="14">
    <location>
        <position position="141"/>
    </location>
    <ligand>
        <name>Mg(2+)</name>
        <dbReference type="ChEBI" id="CHEBI:18420"/>
        <label>1</label>
    </ligand>
</feature>
<dbReference type="InterPro" id="IPR014746">
    <property type="entry name" value="Gln_synth/guanido_kin_cat_dom"/>
</dbReference>
<evidence type="ECO:0000256" key="17">
    <source>
        <dbReference type="RuleBase" id="RU000384"/>
    </source>
</evidence>
<dbReference type="PROSITE" id="PS00180">
    <property type="entry name" value="GLNA_1"/>
    <property type="match status" value="1"/>
</dbReference>
<evidence type="ECO:0000256" key="6">
    <source>
        <dbReference type="ARBA" id="ARBA00022598"/>
    </source>
</evidence>
<dbReference type="Pfam" id="PF00120">
    <property type="entry name" value="Gln-synt_C"/>
    <property type="match status" value="1"/>
</dbReference>
<feature type="binding site" evidence="14">
    <location>
        <position position="139"/>
    </location>
    <ligand>
        <name>Mg(2+)</name>
        <dbReference type="ChEBI" id="CHEBI:18420"/>
        <label>1</label>
    </ligand>
</feature>
<feature type="domain" description="GS beta-grasp" evidence="19">
    <location>
        <begin position="23"/>
        <end position="109"/>
    </location>
</feature>
<feature type="binding site" evidence="14">
    <location>
        <position position="196"/>
    </location>
    <ligand>
        <name>Mg(2+)</name>
        <dbReference type="ChEBI" id="CHEBI:18420"/>
        <label>1</label>
    </ligand>
</feature>
<feature type="modified residue" description="O-AMP-tyrosine" evidence="15">
    <location>
        <position position="380"/>
    </location>
</feature>
<dbReference type="GO" id="GO:0005737">
    <property type="term" value="C:cytoplasm"/>
    <property type="evidence" value="ECO:0007669"/>
    <property type="project" value="UniProtKB-SubCell"/>
</dbReference>
<dbReference type="InterPro" id="IPR008146">
    <property type="entry name" value="Gln_synth_cat_dom"/>
</dbReference>
<protein>
    <recommendedName>
        <fullName evidence="4 18">Glutamine synthetase</fullName>
        <ecNumber evidence="3 18">6.3.1.2</ecNumber>
    </recommendedName>
</protein>
<evidence type="ECO:0000256" key="1">
    <source>
        <dbReference type="ARBA" id="ARBA00004496"/>
    </source>
</evidence>
<dbReference type="PROSITE" id="PS00181">
    <property type="entry name" value="GLNA_ATP"/>
    <property type="match status" value="1"/>
</dbReference>
<comment type="catalytic activity">
    <reaction evidence="11 18">
        <text>L-glutamate + NH4(+) + ATP = L-glutamine + ADP + phosphate + H(+)</text>
        <dbReference type="Rhea" id="RHEA:16169"/>
        <dbReference type="ChEBI" id="CHEBI:15378"/>
        <dbReference type="ChEBI" id="CHEBI:28938"/>
        <dbReference type="ChEBI" id="CHEBI:29985"/>
        <dbReference type="ChEBI" id="CHEBI:30616"/>
        <dbReference type="ChEBI" id="CHEBI:43474"/>
        <dbReference type="ChEBI" id="CHEBI:58359"/>
        <dbReference type="ChEBI" id="CHEBI:456216"/>
        <dbReference type="EC" id="6.3.1.2"/>
    </reaction>
</comment>
<name>A0A9D1FGQ2_9BACT</name>
<evidence type="ECO:0000313" key="21">
    <source>
        <dbReference type="EMBL" id="HIS73501.1"/>
    </source>
</evidence>
<feature type="binding site" evidence="13">
    <location>
        <position position="191"/>
    </location>
    <ligand>
        <name>ATP</name>
        <dbReference type="ChEBI" id="CHEBI:30616"/>
    </ligand>
</feature>
<evidence type="ECO:0000256" key="10">
    <source>
        <dbReference type="ARBA" id="ARBA00022842"/>
    </source>
</evidence>
<keyword evidence="6 18" id="KW-0436">Ligase</keyword>
<evidence type="ECO:0000256" key="15">
    <source>
        <dbReference type="PIRSR" id="PIRSR604809-50"/>
    </source>
</evidence>
<dbReference type="PROSITE" id="PS51986">
    <property type="entry name" value="GS_BETA_GRASP"/>
    <property type="match status" value="1"/>
</dbReference>
<dbReference type="GO" id="GO:0006542">
    <property type="term" value="P:glutamine biosynthetic process"/>
    <property type="evidence" value="ECO:0007669"/>
    <property type="project" value="InterPro"/>
</dbReference>
<dbReference type="SMART" id="SM01230">
    <property type="entry name" value="Gln-synt_C"/>
    <property type="match status" value="1"/>
</dbReference>
<feature type="binding site" evidence="13">
    <location>
        <begin position="206"/>
        <end position="208"/>
    </location>
    <ligand>
        <name>ATP</name>
        <dbReference type="ChEBI" id="CHEBI:30616"/>
    </ligand>
</feature>
<comment type="cofactor">
    <cofactor evidence="14">
        <name>Mg(2+)</name>
        <dbReference type="ChEBI" id="CHEBI:18420"/>
    </cofactor>
    <text evidence="14">Binds 2 Mg(2+) ions per subunit.</text>
</comment>
<dbReference type="EC" id="6.3.1.2" evidence="3 18"/>
<comment type="caution">
    <text evidence="21">The sequence shown here is derived from an EMBL/GenBank/DDBJ whole genome shotgun (WGS) entry which is preliminary data.</text>
</comment>
<sequence length="448" mass="50614">MCYIPEHGKTLSKEEIKKIICENDIHLIRLQFVDINGNVKNLCVPSSQIDKVLNNECMLDGSSIKGFRSIETSDMYFYPDLATFAVLPWKDAGSSNVARIICDIHNADGTPFEGCPRCNLKRVVKEAFEMGYTLNAGPEAEFFLFKKDEHGKATLETHDEGCYYDVAPNDKGEAIRAQMVDALQKMGFEIEASHHEVAQGQHEIDFKYADAITTADNVVTFKYVVKAIADKYNLHATFMPKPIFGINGSGMHCNVSLFKDGKNAFYDENAPYQLSNEAIYTIGSFLKHVQEFTAVCNPLVNSYKRLVPGYEAPVYLAWSLANRSALIRVPAKRGNATRIELRSPDPTCNPYLVFAVLLTAALEGIKNKIEPPKQREENIYEMSEAQKKEKGILSLPGSLNEALYLMKESALVKKALGEHIFNEFLSSKEKEWDNYRIRVTDWELKHYM</sequence>
<dbReference type="FunFam" id="3.30.590.10:FF:000003">
    <property type="entry name" value="Glutamine synthetase 2"/>
    <property type="match status" value="1"/>
</dbReference>
<keyword evidence="15" id="KW-0597">Phosphoprotein</keyword>
<dbReference type="InterPro" id="IPR036651">
    <property type="entry name" value="Gln_synt_N_sf"/>
</dbReference>
<dbReference type="Gene3D" id="3.30.590.10">
    <property type="entry name" value="Glutamine synthetase/guanido kinase, catalytic domain"/>
    <property type="match status" value="1"/>
</dbReference>
<dbReference type="NCBIfam" id="TIGR00653">
    <property type="entry name" value="GlnA"/>
    <property type="match status" value="1"/>
</dbReference>
<organism evidence="21 22">
    <name type="scientific">Candidatus Galligastranaerophilus intestinavium</name>
    <dbReference type="NCBI Taxonomy" id="2840836"/>
    <lineage>
        <taxon>Bacteria</taxon>
        <taxon>Candidatus Galligastranaerophilus</taxon>
    </lineage>
</organism>
<evidence type="ECO:0000256" key="11">
    <source>
        <dbReference type="ARBA" id="ARBA00049436"/>
    </source>
</evidence>
<feature type="binding site" evidence="12">
    <location>
        <position position="305"/>
    </location>
    <ligand>
        <name>L-glutamate</name>
        <dbReference type="ChEBI" id="CHEBI:29985"/>
    </ligand>
</feature>
<dbReference type="SUPFAM" id="SSF54368">
    <property type="entry name" value="Glutamine synthetase, N-terminal domain"/>
    <property type="match status" value="1"/>
</dbReference>
<evidence type="ECO:0000256" key="12">
    <source>
        <dbReference type="PIRSR" id="PIRSR604809-1"/>
    </source>
</evidence>
<evidence type="ECO:0000256" key="2">
    <source>
        <dbReference type="ARBA" id="ARBA00009897"/>
    </source>
</evidence>
<dbReference type="EMBL" id="DVJQ01000006">
    <property type="protein sequence ID" value="HIS73501.1"/>
    <property type="molecule type" value="Genomic_DNA"/>
</dbReference>
<evidence type="ECO:0000256" key="5">
    <source>
        <dbReference type="ARBA" id="ARBA00022490"/>
    </source>
</evidence>
<dbReference type="PANTHER" id="PTHR43785:SF12">
    <property type="entry name" value="TYPE-1 GLUTAMINE SYNTHETASE 2"/>
    <property type="match status" value="1"/>
</dbReference>
<evidence type="ECO:0000313" key="22">
    <source>
        <dbReference type="Proteomes" id="UP000886865"/>
    </source>
</evidence>
<feature type="binding site" evidence="14">
    <location>
        <position position="340"/>
    </location>
    <ligand>
        <name>Mg(2+)</name>
        <dbReference type="ChEBI" id="CHEBI:18420"/>
        <label>1</label>
    </ligand>
</feature>
<keyword evidence="8 13" id="KW-0547">Nucleotide-binding</keyword>
<dbReference type="SUPFAM" id="SSF55931">
    <property type="entry name" value="Glutamine synthetase/guanido kinase"/>
    <property type="match status" value="1"/>
</dbReference>
<evidence type="ECO:0000256" key="9">
    <source>
        <dbReference type="ARBA" id="ARBA00022840"/>
    </source>
</evidence>
<accession>A0A9D1FGQ2</accession>
<dbReference type="Proteomes" id="UP000886865">
    <property type="component" value="Unassembled WGS sequence"/>
</dbReference>
<evidence type="ECO:0000256" key="14">
    <source>
        <dbReference type="PIRSR" id="PIRSR604809-3"/>
    </source>
</evidence>
<evidence type="ECO:0000256" key="16">
    <source>
        <dbReference type="PROSITE-ProRule" id="PRU01330"/>
    </source>
</evidence>
<dbReference type="GO" id="GO:0004356">
    <property type="term" value="F:glutamine synthetase activity"/>
    <property type="evidence" value="ECO:0007669"/>
    <property type="project" value="UniProtKB-EC"/>
</dbReference>
<keyword evidence="5" id="KW-0963">Cytoplasm</keyword>
<evidence type="ECO:0000259" key="19">
    <source>
        <dbReference type="PROSITE" id="PS51986"/>
    </source>
</evidence>
<evidence type="ECO:0000256" key="18">
    <source>
        <dbReference type="RuleBase" id="RU004356"/>
    </source>
</evidence>
<reference evidence="21" key="2">
    <citation type="journal article" date="2021" name="PeerJ">
        <title>Extensive microbial diversity within the chicken gut microbiome revealed by metagenomics and culture.</title>
        <authorList>
            <person name="Gilroy R."/>
            <person name="Ravi A."/>
            <person name="Getino M."/>
            <person name="Pursley I."/>
            <person name="Horton D.L."/>
            <person name="Alikhan N.F."/>
            <person name="Baker D."/>
            <person name="Gharbi K."/>
            <person name="Hall N."/>
            <person name="Watson M."/>
            <person name="Adriaenssens E.M."/>
            <person name="Foster-Nyarko E."/>
            <person name="Jarju S."/>
            <person name="Secka A."/>
            <person name="Antonio M."/>
            <person name="Oren A."/>
            <person name="Chaudhuri R.R."/>
            <person name="La Ragione R."/>
            <person name="Hildebrand F."/>
            <person name="Pallen M.J."/>
        </authorList>
    </citation>
    <scope>NUCLEOTIDE SEQUENCE</scope>
    <source>
        <strain evidence="21">CHK152-2871</strain>
    </source>
</reference>
<dbReference type="GO" id="GO:0005524">
    <property type="term" value="F:ATP binding"/>
    <property type="evidence" value="ECO:0007669"/>
    <property type="project" value="UniProtKB-KW"/>
</dbReference>
<dbReference type="InterPro" id="IPR008147">
    <property type="entry name" value="Gln_synt_N"/>
</dbReference>
<dbReference type="PROSITE" id="PS51987">
    <property type="entry name" value="GS_CATALYTIC"/>
    <property type="match status" value="1"/>
</dbReference>
<dbReference type="Pfam" id="PF03951">
    <property type="entry name" value="Gln-synt_N"/>
    <property type="match status" value="1"/>
</dbReference>
<keyword evidence="9 13" id="KW-0067">ATP-binding</keyword>
<dbReference type="InterPro" id="IPR004809">
    <property type="entry name" value="Gln_synth_I"/>
</dbReference>